<feature type="region of interest" description="Disordered" evidence="1">
    <location>
        <begin position="245"/>
        <end position="266"/>
    </location>
</feature>
<name>A0ABS5XHU3_9GAMM</name>
<evidence type="ECO:0000256" key="1">
    <source>
        <dbReference type="SAM" id="MobiDB-lite"/>
    </source>
</evidence>
<dbReference type="Proteomes" id="UP001519667">
    <property type="component" value="Unassembled WGS sequence"/>
</dbReference>
<accession>A0ABS5XHU3</accession>
<dbReference type="EMBL" id="JAGTIS010000007">
    <property type="protein sequence ID" value="MBT8767259.1"/>
    <property type="molecule type" value="Genomic_DNA"/>
</dbReference>
<keyword evidence="3" id="KW-1185">Reference proteome</keyword>
<feature type="compositionally biased region" description="Low complexity" evidence="1">
    <location>
        <begin position="255"/>
        <end position="266"/>
    </location>
</feature>
<proteinExistence type="predicted"/>
<gene>
    <name evidence="2" type="ORF">J7302_14180</name>
</gene>
<sequence>MKARTLALLLLILGTCEAEPLRVGLESQDYLPYYRALPGRPAEGYAIALLQRFASSQGMTLELEALPINRLHRNLQTTDRLMLVFPDNPDWSRQLKGSQHMQYSRPAIRIIDGSLVLREHLGRGIDSVRRLGTVRGFTPEAWRERLQNGQVQLVEASDIGSLVRMILRLRIDALYANPEVLRHYLKQQTDLGGDRLVLDPDLPLARTAFHASSLKHPELLEAFDRFLAEHADELAQLRRTHGLACSPSDLTEDSPACTAPAAAGTP</sequence>
<evidence type="ECO:0000313" key="2">
    <source>
        <dbReference type="EMBL" id="MBT8767259.1"/>
    </source>
</evidence>
<reference evidence="2 3" key="1">
    <citation type="submission" date="2021-04" db="EMBL/GenBank/DDBJ databases">
        <title>Pseudomonas boanensis sp. nov., a bacterium isolated from river water used for household purposes in Boane District, Mozambique.</title>
        <authorList>
            <person name="Nicklasson M."/>
            <person name="Martin-Rodriguez A.J."/>
            <person name="Thorell K."/>
            <person name="Neves L."/>
            <person name="Mussagy A."/>
            <person name="Rydberg H.A."/>
            <person name="Hernroth B."/>
            <person name="Svensson-Stadler L."/>
            <person name="Sjoling A."/>
        </authorList>
    </citation>
    <scope>NUCLEOTIDE SEQUENCE [LARGE SCALE GENOMIC DNA]</scope>
    <source>
        <strain evidence="2 3">DB1</strain>
    </source>
</reference>
<organism evidence="2 3">
    <name type="scientific">Metapseudomonas boanensis</name>
    <dbReference type="NCBI Taxonomy" id="2822138"/>
    <lineage>
        <taxon>Bacteria</taxon>
        <taxon>Pseudomonadati</taxon>
        <taxon>Pseudomonadota</taxon>
        <taxon>Gammaproteobacteria</taxon>
        <taxon>Pseudomonadales</taxon>
        <taxon>Pseudomonadaceae</taxon>
        <taxon>Metapseudomonas</taxon>
    </lineage>
</organism>
<evidence type="ECO:0000313" key="3">
    <source>
        <dbReference type="Proteomes" id="UP001519667"/>
    </source>
</evidence>
<protein>
    <submittedName>
        <fullName evidence="2">Transporter substrate-binding domain-containing protein</fullName>
    </submittedName>
</protein>
<comment type="caution">
    <text evidence="2">The sequence shown here is derived from an EMBL/GenBank/DDBJ whole genome shotgun (WGS) entry which is preliminary data.</text>
</comment>
<dbReference type="SUPFAM" id="SSF53850">
    <property type="entry name" value="Periplasmic binding protein-like II"/>
    <property type="match status" value="1"/>
</dbReference>
<dbReference type="RefSeq" id="WP_215375586.1">
    <property type="nucleotide sequence ID" value="NZ_JAGTIS010000007.1"/>
</dbReference>
<dbReference type="Gene3D" id="3.40.190.10">
    <property type="entry name" value="Periplasmic binding protein-like II"/>
    <property type="match status" value="2"/>
</dbReference>